<dbReference type="SUPFAM" id="SSF103473">
    <property type="entry name" value="MFS general substrate transporter"/>
    <property type="match status" value="1"/>
</dbReference>
<protein>
    <recommendedName>
        <fullName evidence="4">Major facilitator superfamily (MFS) profile domain-containing protein</fullName>
    </recommendedName>
</protein>
<gene>
    <name evidence="2" type="ORF">HMPREF1378_03004</name>
</gene>
<feature type="transmembrane region" description="Helical" evidence="1">
    <location>
        <begin position="21"/>
        <end position="46"/>
    </location>
</feature>
<dbReference type="AlphaFoldDB" id="A0AAV3GRD7"/>
<evidence type="ECO:0000256" key="1">
    <source>
        <dbReference type="SAM" id="Phobius"/>
    </source>
</evidence>
<keyword evidence="1" id="KW-0812">Transmembrane</keyword>
<keyword evidence="1" id="KW-0472">Membrane</keyword>
<proteinExistence type="predicted"/>
<reference evidence="2 3" key="1">
    <citation type="submission" date="2012-04" db="EMBL/GenBank/DDBJ databases">
        <authorList>
            <person name="Weinstock G."/>
            <person name="Sodergren E."/>
            <person name="Lobos E.A."/>
            <person name="Fulton L."/>
            <person name="Fulton R."/>
            <person name="Courtney L."/>
            <person name="Fronick C."/>
            <person name="O'Laughlin M."/>
            <person name="Godfrey J."/>
            <person name="Wilson R.M."/>
            <person name="Miner T."/>
            <person name="Farmer C."/>
            <person name="Delehaunty K."/>
            <person name="Cordes M."/>
            <person name="Minx P."/>
            <person name="Tomlinson C."/>
            <person name="Chen J."/>
            <person name="Wollam A."/>
            <person name="Pepin K.H."/>
            <person name="Bhonagiri V."/>
            <person name="Zhang X."/>
            <person name="Suruliraj S."/>
            <person name="Warren W."/>
            <person name="Mitreva M."/>
            <person name="Mardis E.R."/>
            <person name="Wilson R.K."/>
        </authorList>
    </citation>
    <scope>NUCLEOTIDE SEQUENCE [LARGE SCALE GENOMIC DNA]</scope>
    <source>
        <strain evidence="2 3">R496</strain>
    </source>
</reference>
<evidence type="ECO:0008006" key="4">
    <source>
        <dbReference type="Google" id="ProtNLM"/>
    </source>
</evidence>
<sequence length="107" mass="12125">MFSFAFYMVWLQREVPTHIQGRLMSTITTITMVASPLGLALFGALFDWKTTQPRLRDSLIFLGGSLAIVILITGLVKLLKLDLKEAKIFSEEEYRETTLVEKKESGN</sequence>
<feature type="transmembrane region" description="Helical" evidence="1">
    <location>
        <begin position="58"/>
        <end position="79"/>
    </location>
</feature>
<dbReference type="Proteomes" id="UP000006402">
    <property type="component" value="Unassembled WGS sequence"/>
</dbReference>
<dbReference type="InterPro" id="IPR036259">
    <property type="entry name" value="MFS_trans_sf"/>
</dbReference>
<comment type="caution">
    <text evidence="2">The sequence shown here is derived from an EMBL/GenBank/DDBJ whole genome shotgun (WGS) entry which is preliminary data.</text>
</comment>
<accession>A0AAV3GRD7</accession>
<organism evidence="2 3">
    <name type="scientific">Enterococcus faecium R496</name>
    <dbReference type="NCBI Taxonomy" id="1134836"/>
    <lineage>
        <taxon>Bacteria</taxon>
        <taxon>Bacillati</taxon>
        <taxon>Bacillota</taxon>
        <taxon>Bacilli</taxon>
        <taxon>Lactobacillales</taxon>
        <taxon>Enterococcaceae</taxon>
        <taxon>Enterococcus</taxon>
    </lineage>
</organism>
<dbReference type="EMBL" id="AMAH01000260">
    <property type="protein sequence ID" value="EJX48081.1"/>
    <property type="molecule type" value="Genomic_DNA"/>
</dbReference>
<evidence type="ECO:0000313" key="2">
    <source>
        <dbReference type="EMBL" id="EJX48081.1"/>
    </source>
</evidence>
<dbReference type="Gene3D" id="1.20.1250.20">
    <property type="entry name" value="MFS general substrate transporter like domains"/>
    <property type="match status" value="1"/>
</dbReference>
<evidence type="ECO:0000313" key="3">
    <source>
        <dbReference type="Proteomes" id="UP000006402"/>
    </source>
</evidence>
<name>A0AAV3GRD7_ENTFC</name>
<keyword evidence="1" id="KW-1133">Transmembrane helix</keyword>